<accession>A0A1H0BCW0</accession>
<gene>
    <name evidence="2" type="ORF">SAMN05216360_108129</name>
</gene>
<dbReference type="AlphaFoldDB" id="A0A1H0BCW0"/>
<reference evidence="3" key="1">
    <citation type="submission" date="2016-10" db="EMBL/GenBank/DDBJ databases">
        <authorList>
            <person name="Varghese N."/>
            <person name="Submissions S."/>
        </authorList>
    </citation>
    <scope>NUCLEOTIDE SEQUENCE [LARGE SCALE GENOMIC DNA]</scope>
    <source>
        <strain evidence="3">BL47</strain>
    </source>
</reference>
<keyword evidence="2" id="KW-0223">Dioxygenase</keyword>
<evidence type="ECO:0000259" key="1">
    <source>
        <dbReference type="PROSITE" id="PS51819"/>
    </source>
</evidence>
<dbReference type="InterPro" id="IPR004360">
    <property type="entry name" value="Glyas_Fos-R_dOase_dom"/>
</dbReference>
<dbReference type="Gene3D" id="3.30.720.120">
    <property type="match status" value="1"/>
</dbReference>
<dbReference type="GO" id="GO:0051213">
    <property type="term" value="F:dioxygenase activity"/>
    <property type="evidence" value="ECO:0007669"/>
    <property type="project" value="UniProtKB-KW"/>
</dbReference>
<protein>
    <submittedName>
        <fullName evidence="2">Catechol 2,3-dioxygenase</fullName>
    </submittedName>
</protein>
<keyword evidence="2" id="KW-0560">Oxidoreductase</keyword>
<evidence type="ECO:0000313" key="2">
    <source>
        <dbReference type="EMBL" id="SDN43458.1"/>
    </source>
</evidence>
<dbReference type="Gene3D" id="3.30.720.110">
    <property type="match status" value="1"/>
</dbReference>
<dbReference type="InterPro" id="IPR037523">
    <property type="entry name" value="VOC_core"/>
</dbReference>
<dbReference type="Pfam" id="PF00903">
    <property type="entry name" value="Glyoxalase"/>
    <property type="match status" value="1"/>
</dbReference>
<feature type="domain" description="VOC" evidence="1">
    <location>
        <begin position="2"/>
        <end position="119"/>
    </location>
</feature>
<dbReference type="PIRSF" id="PIRSF039020">
    <property type="entry name" value="EhpR"/>
    <property type="match status" value="1"/>
</dbReference>
<dbReference type="InterPro" id="IPR029068">
    <property type="entry name" value="Glyas_Bleomycin-R_OHBP_Dase"/>
</dbReference>
<dbReference type="RefSeq" id="WP_091716728.1">
    <property type="nucleotide sequence ID" value="NZ_FNHS01000008.1"/>
</dbReference>
<dbReference type="Proteomes" id="UP000198704">
    <property type="component" value="Unassembled WGS sequence"/>
</dbReference>
<name>A0A1H0BCW0_9HYPH</name>
<dbReference type="OrthoDB" id="9803142at2"/>
<dbReference type="STRING" id="582672.SAMN05216360_108129"/>
<dbReference type="PROSITE" id="PS51819">
    <property type="entry name" value="VOC"/>
    <property type="match status" value="1"/>
</dbReference>
<dbReference type="SUPFAM" id="SSF54593">
    <property type="entry name" value="Glyoxalase/Bleomycin resistance protein/Dihydroxybiphenyl dioxygenase"/>
    <property type="match status" value="1"/>
</dbReference>
<evidence type="ECO:0000313" key="3">
    <source>
        <dbReference type="Proteomes" id="UP000198704"/>
    </source>
</evidence>
<dbReference type="EMBL" id="FNHS01000008">
    <property type="protein sequence ID" value="SDN43458.1"/>
    <property type="molecule type" value="Genomic_DNA"/>
</dbReference>
<dbReference type="InterPro" id="IPR026275">
    <property type="entry name" value="Glyoxalase/dOase/EhpR"/>
</dbReference>
<organism evidence="2 3">
    <name type="scientific">Methylobacterium phyllostachyos</name>
    <dbReference type="NCBI Taxonomy" id="582672"/>
    <lineage>
        <taxon>Bacteria</taxon>
        <taxon>Pseudomonadati</taxon>
        <taxon>Pseudomonadota</taxon>
        <taxon>Alphaproteobacteria</taxon>
        <taxon>Hyphomicrobiales</taxon>
        <taxon>Methylobacteriaceae</taxon>
        <taxon>Methylobacterium</taxon>
    </lineage>
</organism>
<sequence length="123" mass="13360">MTRTNILLYVTQPEASARFYARLLGQQPVEASPTFVLFLPPEGPALSLWARHEIVPAPATAGGGCEIGFRVDRAALVDATHADWAAKGATIILEPTDLGFGRSFMAVDPDGHRLRVYARAEDR</sequence>
<keyword evidence="3" id="KW-1185">Reference proteome</keyword>
<proteinExistence type="predicted"/>